<dbReference type="AlphaFoldDB" id="A0A6P1BH42"/>
<dbReference type="PANTHER" id="PTHR30461:SF26">
    <property type="entry name" value="RESOLVASE HOMOLOG YNEB"/>
    <property type="match status" value="1"/>
</dbReference>
<dbReference type="InterPro" id="IPR009057">
    <property type="entry name" value="Homeodomain-like_sf"/>
</dbReference>
<dbReference type="SUPFAM" id="SSF53041">
    <property type="entry name" value="Resolvase-like"/>
    <property type="match status" value="1"/>
</dbReference>
<dbReference type="Gene3D" id="3.40.50.1390">
    <property type="entry name" value="Resolvase, N-terminal catalytic domain"/>
    <property type="match status" value="1"/>
</dbReference>
<keyword evidence="5" id="KW-0233">DNA recombination</keyword>
<evidence type="ECO:0000259" key="8">
    <source>
        <dbReference type="PROSITE" id="PS51736"/>
    </source>
</evidence>
<feature type="domain" description="Resolvase/invertase-type recombinase catalytic" evidence="8">
    <location>
        <begin position="2"/>
        <end position="136"/>
    </location>
</feature>
<proteinExistence type="inferred from homology"/>
<name>A0A6P1BH42_9BRAD</name>
<sequence length="195" mass="21124">MATLGYARVSTQDQHLTGQLEALKAAGADTIYREKISGARADRPQLAKLMAAIKAGDVVLVTKLDRLGRSTRELLDLIERIGKAGAVFRSLGDPLFDTSSAQGQLLATMLAAIAQFERSLIAERTGEGRKRAMANKVKFGRKRKLSEYQREEAVKRRAAGESLASIAKSYAVDVSMISRLAPGYRAPFKVADADA</sequence>
<dbReference type="PROSITE" id="PS51736">
    <property type="entry name" value="RECOMBINASES_3"/>
    <property type="match status" value="1"/>
</dbReference>
<dbReference type="InterPro" id="IPR050639">
    <property type="entry name" value="SSR_resolvase"/>
</dbReference>
<dbReference type="RefSeq" id="WP_163155086.1">
    <property type="nucleotide sequence ID" value="NZ_VKHP01000062.1"/>
</dbReference>
<evidence type="ECO:0000256" key="7">
    <source>
        <dbReference type="PROSITE-ProRule" id="PRU10137"/>
    </source>
</evidence>
<comment type="caution">
    <text evidence="9">The sequence shown here is derived from an EMBL/GenBank/DDBJ whole genome shotgun (WGS) entry which is preliminary data.</text>
</comment>
<gene>
    <name evidence="9" type="ORF">FNJ47_17345</name>
</gene>
<reference evidence="9 10" key="1">
    <citation type="journal article" date="2020" name="Arch. Microbiol.">
        <title>Bradyrhizobium uaiense sp. nov., a new highly efficient cowpea symbiont.</title>
        <authorList>
            <person name="Cabral Michel D."/>
            <person name="Azarias Guimaraes A."/>
            <person name="Martins da Costa E."/>
            <person name="Soares de Carvalho T."/>
            <person name="Balsanelli E."/>
            <person name="Willems A."/>
            <person name="Maltempi de Souza E."/>
            <person name="de Souza Moreira F.M."/>
        </authorList>
    </citation>
    <scope>NUCLEOTIDE SEQUENCE [LARGE SCALE GENOMIC DNA]</scope>
    <source>
        <strain evidence="9 10">UFLA 03-164</strain>
    </source>
</reference>
<evidence type="ECO:0000256" key="6">
    <source>
        <dbReference type="PIRSR" id="PIRSR606118-50"/>
    </source>
</evidence>
<dbReference type="PROSITE" id="PS00398">
    <property type="entry name" value="RECOMBINASES_2"/>
    <property type="match status" value="1"/>
</dbReference>
<keyword evidence="2" id="KW-0229">DNA integration</keyword>
<evidence type="ECO:0000256" key="3">
    <source>
        <dbReference type="ARBA" id="ARBA00023100"/>
    </source>
</evidence>
<dbReference type="PROSITE" id="PS00397">
    <property type="entry name" value="RECOMBINASES_1"/>
    <property type="match status" value="1"/>
</dbReference>
<dbReference type="FunFam" id="3.40.50.1390:FF:000001">
    <property type="entry name" value="DNA recombinase"/>
    <property type="match status" value="1"/>
</dbReference>
<dbReference type="InterPro" id="IPR006118">
    <property type="entry name" value="Recombinase_CS"/>
</dbReference>
<dbReference type="SMART" id="SM00857">
    <property type="entry name" value="Resolvase"/>
    <property type="match status" value="1"/>
</dbReference>
<dbReference type="Proteomes" id="UP000468531">
    <property type="component" value="Unassembled WGS sequence"/>
</dbReference>
<evidence type="ECO:0000313" key="9">
    <source>
        <dbReference type="EMBL" id="NEU97549.1"/>
    </source>
</evidence>
<accession>A0A6P1BH42</accession>
<evidence type="ECO:0000256" key="2">
    <source>
        <dbReference type="ARBA" id="ARBA00022908"/>
    </source>
</evidence>
<dbReference type="Gene3D" id="1.10.10.60">
    <property type="entry name" value="Homeodomain-like"/>
    <property type="match status" value="1"/>
</dbReference>
<evidence type="ECO:0000313" key="10">
    <source>
        <dbReference type="Proteomes" id="UP000468531"/>
    </source>
</evidence>
<dbReference type="GO" id="GO:0000150">
    <property type="term" value="F:DNA strand exchange activity"/>
    <property type="evidence" value="ECO:0007669"/>
    <property type="project" value="UniProtKB-KW"/>
</dbReference>
<feature type="active site" description="O-(5'-phospho-DNA)-serine intermediate" evidence="6 7">
    <location>
        <position position="10"/>
    </location>
</feature>
<keyword evidence="10" id="KW-1185">Reference proteome</keyword>
<dbReference type="GO" id="GO:0003677">
    <property type="term" value="F:DNA binding"/>
    <property type="evidence" value="ECO:0007669"/>
    <property type="project" value="UniProtKB-KW"/>
</dbReference>
<dbReference type="SUPFAM" id="SSF46689">
    <property type="entry name" value="Homeodomain-like"/>
    <property type="match status" value="1"/>
</dbReference>
<protein>
    <submittedName>
        <fullName evidence="9">Recombinase family protein</fullName>
    </submittedName>
</protein>
<keyword evidence="3" id="KW-0230">DNA invertase</keyword>
<comment type="similarity">
    <text evidence="1">Belongs to the site-specific recombinase resolvase family.</text>
</comment>
<keyword evidence="4" id="KW-0238">DNA-binding</keyword>
<dbReference type="EMBL" id="VKHP01000062">
    <property type="protein sequence ID" value="NEU97549.1"/>
    <property type="molecule type" value="Genomic_DNA"/>
</dbReference>
<dbReference type="CDD" id="cd03768">
    <property type="entry name" value="SR_ResInv"/>
    <property type="match status" value="1"/>
</dbReference>
<dbReference type="GO" id="GO:0015074">
    <property type="term" value="P:DNA integration"/>
    <property type="evidence" value="ECO:0007669"/>
    <property type="project" value="UniProtKB-KW"/>
</dbReference>
<evidence type="ECO:0000256" key="1">
    <source>
        <dbReference type="ARBA" id="ARBA00009913"/>
    </source>
</evidence>
<dbReference type="InterPro" id="IPR006119">
    <property type="entry name" value="Resolv_N"/>
</dbReference>
<organism evidence="9 10">
    <name type="scientific">Bradyrhizobium uaiense</name>
    <dbReference type="NCBI Taxonomy" id="2594946"/>
    <lineage>
        <taxon>Bacteria</taxon>
        <taxon>Pseudomonadati</taxon>
        <taxon>Pseudomonadota</taxon>
        <taxon>Alphaproteobacteria</taxon>
        <taxon>Hyphomicrobiales</taxon>
        <taxon>Nitrobacteraceae</taxon>
        <taxon>Bradyrhizobium</taxon>
    </lineage>
</organism>
<evidence type="ECO:0000256" key="5">
    <source>
        <dbReference type="ARBA" id="ARBA00023172"/>
    </source>
</evidence>
<dbReference type="InterPro" id="IPR036162">
    <property type="entry name" value="Resolvase-like_N_sf"/>
</dbReference>
<evidence type="ECO:0000256" key="4">
    <source>
        <dbReference type="ARBA" id="ARBA00023125"/>
    </source>
</evidence>
<dbReference type="Pfam" id="PF00239">
    <property type="entry name" value="Resolvase"/>
    <property type="match status" value="1"/>
</dbReference>
<dbReference type="PANTHER" id="PTHR30461">
    <property type="entry name" value="DNA-INVERTASE FROM LAMBDOID PROPHAGE"/>
    <property type="match status" value="1"/>
</dbReference>